<evidence type="ECO:0000313" key="1">
    <source>
        <dbReference type="EMBL" id="KAI3744658.1"/>
    </source>
</evidence>
<proteinExistence type="predicted"/>
<dbReference type="Proteomes" id="UP001056120">
    <property type="component" value="Linkage Group LG19"/>
</dbReference>
<organism evidence="1 2">
    <name type="scientific">Smallanthus sonchifolius</name>
    <dbReference type="NCBI Taxonomy" id="185202"/>
    <lineage>
        <taxon>Eukaryota</taxon>
        <taxon>Viridiplantae</taxon>
        <taxon>Streptophyta</taxon>
        <taxon>Embryophyta</taxon>
        <taxon>Tracheophyta</taxon>
        <taxon>Spermatophyta</taxon>
        <taxon>Magnoliopsida</taxon>
        <taxon>eudicotyledons</taxon>
        <taxon>Gunneridae</taxon>
        <taxon>Pentapetalae</taxon>
        <taxon>asterids</taxon>
        <taxon>campanulids</taxon>
        <taxon>Asterales</taxon>
        <taxon>Asteraceae</taxon>
        <taxon>Asteroideae</taxon>
        <taxon>Heliantheae alliance</taxon>
        <taxon>Millerieae</taxon>
        <taxon>Smallanthus</taxon>
    </lineage>
</organism>
<keyword evidence="2" id="KW-1185">Reference proteome</keyword>
<accession>A0ACB9DDV5</accession>
<reference evidence="1 2" key="2">
    <citation type="journal article" date="2022" name="Mol. Ecol. Resour.">
        <title>The genomes of chicory, endive, great burdock and yacon provide insights into Asteraceae paleo-polyploidization history and plant inulin production.</title>
        <authorList>
            <person name="Fan W."/>
            <person name="Wang S."/>
            <person name="Wang H."/>
            <person name="Wang A."/>
            <person name="Jiang F."/>
            <person name="Liu H."/>
            <person name="Zhao H."/>
            <person name="Xu D."/>
            <person name="Zhang Y."/>
        </authorList>
    </citation>
    <scope>NUCLEOTIDE SEQUENCE [LARGE SCALE GENOMIC DNA]</scope>
    <source>
        <strain evidence="2">cv. Yunnan</strain>
        <tissue evidence="1">Leaves</tissue>
    </source>
</reference>
<reference evidence="2" key="1">
    <citation type="journal article" date="2022" name="Mol. Ecol. Resour.">
        <title>The genomes of chicory, endive, great burdock and yacon provide insights into Asteraceae palaeo-polyploidization history and plant inulin production.</title>
        <authorList>
            <person name="Fan W."/>
            <person name="Wang S."/>
            <person name="Wang H."/>
            <person name="Wang A."/>
            <person name="Jiang F."/>
            <person name="Liu H."/>
            <person name="Zhao H."/>
            <person name="Xu D."/>
            <person name="Zhang Y."/>
        </authorList>
    </citation>
    <scope>NUCLEOTIDE SEQUENCE [LARGE SCALE GENOMIC DNA]</scope>
    <source>
        <strain evidence="2">cv. Yunnan</strain>
    </source>
</reference>
<evidence type="ECO:0000313" key="2">
    <source>
        <dbReference type="Proteomes" id="UP001056120"/>
    </source>
</evidence>
<sequence length="216" mass="22769">MFAYRYEVFSLQPQNPVVAAAAGPVALQPPSSSWSSAASDVAELPEEPPGGVTLSNEQFMGDHPEFSRNLVYISGISYCGIIVLKVTLQLYEDIKRGDQPVFNIQVKKILLIVSVRSMKKAAAASKRGGKPAAAATLAKAAAISMMNDSSHLDNLPNGIESLMISGGTCTGVLCSHPICHTSLGPSTLPTPHSSLVNGGDVTPTMKEYVTALKNID</sequence>
<dbReference type="EMBL" id="CM042036">
    <property type="protein sequence ID" value="KAI3744658.1"/>
    <property type="molecule type" value="Genomic_DNA"/>
</dbReference>
<comment type="caution">
    <text evidence="1">The sequence shown here is derived from an EMBL/GenBank/DDBJ whole genome shotgun (WGS) entry which is preliminary data.</text>
</comment>
<protein>
    <submittedName>
        <fullName evidence="1">Uncharacterized protein</fullName>
    </submittedName>
</protein>
<name>A0ACB9DDV5_9ASTR</name>
<gene>
    <name evidence="1" type="ORF">L1987_57747</name>
</gene>